<name>A0ABR0FI73_9PEZI</name>
<gene>
    <name evidence="1" type="ORF">QC761_400975</name>
</gene>
<evidence type="ECO:0000313" key="1">
    <source>
        <dbReference type="EMBL" id="KAK4642824.1"/>
    </source>
</evidence>
<proteinExistence type="predicted"/>
<dbReference type="RefSeq" id="XP_062731800.1">
    <property type="nucleotide sequence ID" value="XM_062878381.1"/>
</dbReference>
<reference evidence="1 2" key="1">
    <citation type="journal article" date="2023" name="bioRxiv">
        <title>High-quality genome assemblies of four members of thePodospora anserinaspecies complex.</title>
        <authorList>
            <person name="Ament-Velasquez S.L."/>
            <person name="Vogan A.A."/>
            <person name="Wallerman O."/>
            <person name="Hartmann F."/>
            <person name="Gautier V."/>
            <person name="Silar P."/>
            <person name="Giraud T."/>
            <person name="Johannesson H."/>
        </authorList>
    </citation>
    <scope>NUCLEOTIDE SEQUENCE [LARGE SCALE GENOMIC DNA]</scope>
    <source>
        <strain evidence="1 2">CBS 112042</strain>
    </source>
</reference>
<dbReference type="Proteomes" id="UP001322138">
    <property type="component" value="Unassembled WGS sequence"/>
</dbReference>
<evidence type="ECO:0008006" key="3">
    <source>
        <dbReference type="Google" id="ProtNLM"/>
    </source>
</evidence>
<sequence length="67" mass="7195">MHEIGDAVIYKGAEGDEALGIVRSVMEPMSKTAATLYEIQDIESGETFTVVETRVHNPPTIPSSSTS</sequence>
<accession>A0ABR0FI73</accession>
<keyword evidence="2" id="KW-1185">Reference proteome</keyword>
<dbReference type="EMBL" id="JAFFGZ010000006">
    <property type="protein sequence ID" value="KAK4642824.1"/>
    <property type="molecule type" value="Genomic_DNA"/>
</dbReference>
<protein>
    <recommendedName>
        <fullName evidence="3">Hypervirulence associated protein TUDOR domain-containing protein</fullName>
    </recommendedName>
</protein>
<evidence type="ECO:0000313" key="2">
    <source>
        <dbReference type="Proteomes" id="UP001322138"/>
    </source>
</evidence>
<comment type="caution">
    <text evidence="1">The sequence shown here is derived from an EMBL/GenBank/DDBJ whole genome shotgun (WGS) entry which is preliminary data.</text>
</comment>
<dbReference type="GeneID" id="87897863"/>
<organism evidence="1 2">
    <name type="scientific">Podospora bellae-mahoneyi</name>
    <dbReference type="NCBI Taxonomy" id="2093777"/>
    <lineage>
        <taxon>Eukaryota</taxon>
        <taxon>Fungi</taxon>
        <taxon>Dikarya</taxon>
        <taxon>Ascomycota</taxon>
        <taxon>Pezizomycotina</taxon>
        <taxon>Sordariomycetes</taxon>
        <taxon>Sordariomycetidae</taxon>
        <taxon>Sordariales</taxon>
        <taxon>Podosporaceae</taxon>
        <taxon>Podospora</taxon>
    </lineage>
</organism>